<protein>
    <submittedName>
        <fullName evidence="4">Cytosine deaminase</fullName>
        <ecNumber evidence="4">3.5.4.1</ecNumber>
    </submittedName>
</protein>
<name>A0A1X6XIM8_9MICO</name>
<reference evidence="5" key="1">
    <citation type="submission" date="2017-02" db="EMBL/GenBank/DDBJ databases">
        <authorList>
            <person name="Dridi B."/>
        </authorList>
    </citation>
    <scope>NUCLEOTIDE SEQUENCE [LARGE SCALE GENOMIC DNA]</scope>
    <source>
        <strain evidence="5">B Co 03.10</strain>
    </source>
</reference>
<accession>A0A1X6XIM8</accession>
<dbReference type="Gene3D" id="2.30.40.10">
    <property type="entry name" value="Urease, subunit C, domain 1"/>
    <property type="match status" value="1"/>
</dbReference>
<evidence type="ECO:0000259" key="3">
    <source>
        <dbReference type="Pfam" id="PF07969"/>
    </source>
</evidence>
<gene>
    <name evidence="4" type="ORF">FM105_10330</name>
</gene>
<dbReference type="CDD" id="cd01293">
    <property type="entry name" value="Bact_CD"/>
    <property type="match status" value="1"/>
</dbReference>
<dbReference type="InterPro" id="IPR013108">
    <property type="entry name" value="Amidohydro_3"/>
</dbReference>
<dbReference type="Gene3D" id="3.20.20.140">
    <property type="entry name" value="Metal-dependent hydrolases"/>
    <property type="match status" value="1"/>
</dbReference>
<organism evidence="4 5">
    <name type="scientific">Brevibacterium yomogidense</name>
    <dbReference type="NCBI Taxonomy" id="946573"/>
    <lineage>
        <taxon>Bacteria</taxon>
        <taxon>Bacillati</taxon>
        <taxon>Actinomycetota</taxon>
        <taxon>Actinomycetes</taxon>
        <taxon>Micrococcales</taxon>
        <taxon>Brevibacteriaceae</taxon>
        <taxon>Brevibacterium</taxon>
    </lineage>
</organism>
<dbReference type="EC" id="3.5.4.1" evidence="4"/>
<dbReference type="EMBL" id="FWFF01000017">
    <property type="protein sequence ID" value="SLM99131.1"/>
    <property type="molecule type" value="Genomic_DNA"/>
</dbReference>
<dbReference type="SUPFAM" id="SSF51556">
    <property type="entry name" value="Metallo-dependent hydrolases"/>
    <property type="match status" value="1"/>
</dbReference>
<dbReference type="AlphaFoldDB" id="A0A1X6XIM8"/>
<dbReference type="PANTHER" id="PTHR32027:SF0">
    <property type="entry name" value="CYTOSINE DEAMINASE"/>
    <property type="match status" value="1"/>
</dbReference>
<evidence type="ECO:0000256" key="1">
    <source>
        <dbReference type="ARBA" id="ARBA00022723"/>
    </source>
</evidence>
<dbReference type="SUPFAM" id="SSF51338">
    <property type="entry name" value="Composite domain of metallo-dependent hydrolases"/>
    <property type="match status" value="1"/>
</dbReference>
<evidence type="ECO:0000313" key="5">
    <source>
        <dbReference type="Proteomes" id="UP000196581"/>
    </source>
</evidence>
<proteinExistence type="predicted"/>
<dbReference type="FunFam" id="3.20.20.140:FF:000019">
    <property type="entry name" value="Cytosine deaminase"/>
    <property type="match status" value="1"/>
</dbReference>
<dbReference type="InterPro" id="IPR052349">
    <property type="entry name" value="Metallo-hydrolase_Enzymes"/>
</dbReference>
<dbReference type="Proteomes" id="UP000196581">
    <property type="component" value="Unassembled WGS sequence"/>
</dbReference>
<dbReference type="InterPro" id="IPR011059">
    <property type="entry name" value="Metal-dep_hydrolase_composite"/>
</dbReference>
<feature type="domain" description="Amidohydrolase 3" evidence="3">
    <location>
        <begin position="65"/>
        <end position="422"/>
    </location>
</feature>
<dbReference type="GO" id="GO:0046872">
    <property type="term" value="F:metal ion binding"/>
    <property type="evidence" value="ECO:0007669"/>
    <property type="project" value="UniProtKB-KW"/>
</dbReference>
<keyword evidence="1" id="KW-0479">Metal-binding</keyword>
<evidence type="ECO:0000256" key="2">
    <source>
        <dbReference type="ARBA" id="ARBA00022801"/>
    </source>
</evidence>
<dbReference type="PANTHER" id="PTHR32027">
    <property type="entry name" value="CYTOSINE DEAMINASE"/>
    <property type="match status" value="1"/>
</dbReference>
<dbReference type="GO" id="GO:0004131">
    <property type="term" value="F:cytosine deaminase activity"/>
    <property type="evidence" value="ECO:0007669"/>
    <property type="project" value="UniProtKB-EC"/>
</dbReference>
<keyword evidence="2 4" id="KW-0378">Hydrolase</keyword>
<keyword evidence="5" id="KW-1185">Reference proteome</keyword>
<sequence>MQADRSPGARGKGTAVQIRNARLRGREGLVDIAVGDGRITSIRPAAVAPADGGQSDRTTASADFDAAGRLVSPQFVENHIHLDYAKTAGVPRDNASGTLFEAIDIWRDRKAQGLQHHDRIKDNARAAALSAASHGVGYVRTHVDVTDPDLTAFYALRELKEEIAAWCSLQIVAFPQNGIYAFDGGDALVDRALSEGADVVGGIPHLEPSWSDGERSVAFLFDLAEKHEALVDIHCDEIDDPQSRFVDVMAAEARARGLHGRVTVSHAVAMAYYAPGYLARLLPKLVEADLGFAIAPNENLQLQGRGFGPPTPRGVAPVRDLVEWGLPVAFCQDSMEDPWYPMGAGDPVRNLDAGLHVAHLLTTDHLDAALDFITVSPARNLGLEDYGIREGAHADLLVLDAQTDREVVREHPDVLLSLHRGVEVFRQEPRTRTWSTQVGNTTVEERTES</sequence>
<dbReference type="Pfam" id="PF07969">
    <property type="entry name" value="Amidohydro_3"/>
    <property type="match status" value="1"/>
</dbReference>
<evidence type="ECO:0000313" key="4">
    <source>
        <dbReference type="EMBL" id="SLM99131.1"/>
    </source>
</evidence>
<dbReference type="InterPro" id="IPR032466">
    <property type="entry name" value="Metal_Hydrolase"/>
</dbReference>